<evidence type="ECO:0000256" key="8">
    <source>
        <dbReference type="HAMAP-Rule" id="MF_00490"/>
    </source>
</evidence>
<keyword evidence="6 8" id="KW-0460">Magnesium</keyword>
<dbReference type="PANTHER" id="PTHR37311:SF1">
    <property type="entry name" value="2-PHOSPHOSULFOLACTATE PHOSPHATASE-RELATED"/>
    <property type="match status" value="1"/>
</dbReference>
<dbReference type="AlphaFoldDB" id="A0A953I6R9"/>
<evidence type="ECO:0000313" key="10">
    <source>
        <dbReference type="Proteomes" id="UP000732377"/>
    </source>
</evidence>
<dbReference type="PANTHER" id="PTHR37311">
    <property type="entry name" value="2-PHOSPHOSULFOLACTATE PHOSPHATASE-RELATED"/>
    <property type="match status" value="1"/>
</dbReference>
<dbReference type="InterPro" id="IPR036702">
    <property type="entry name" value="ComB-like_sf"/>
</dbReference>
<dbReference type="GO" id="GO:0000287">
    <property type="term" value="F:magnesium ion binding"/>
    <property type="evidence" value="ECO:0007669"/>
    <property type="project" value="UniProtKB-UniRule"/>
</dbReference>
<dbReference type="GO" id="GO:0050545">
    <property type="term" value="F:sulfopyruvate decarboxylase activity"/>
    <property type="evidence" value="ECO:0007669"/>
    <property type="project" value="TreeGrafter"/>
</dbReference>
<dbReference type="Proteomes" id="UP000732377">
    <property type="component" value="Unassembled WGS sequence"/>
</dbReference>
<evidence type="ECO:0000256" key="7">
    <source>
        <dbReference type="ARBA" id="ARBA00033711"/>
    </source>
</evidence>
<evidence type="ECO:0000256" key="5">
    <source>
        <dbReference type="ARBA" id="ARBA00022801"/>
    </source>
</evidence>
<evidence type="ECO:0000256" key="2">
    <source>
        <dbReference type="ARBA" id="ARBA00009997"/>
    </source>
</evidence>
<dbReference type="HAMAP" id="MF_00490">
    <property type="entry name" value="ComB"/>
    <property type="match status" value="1"/>
</dbReference>
<organism evidence="9 10">
    <name type="scientific">Symbiobacterium thermophilum</name>
    <dbReference type="NCBI Taxonomy" id="2734"/>
    <lineage>
        <taxon>Bacteria</taxon>
        <taxon>Bacillati</taxon>
        <taxon>Bacillota</taxon>
        <taxon>Clostridia</taxon>
        <taxon>Eubacteriales</taxon>
        <taxon>Symbiobacteriaceae</taxon>
        <taxon>Symbiobacterium</taxon>
    </lineage>
</organism>
<evidence type="ECO:0000256" key="3">
    <source>
        <dbReference type="ARBA" id="ARBA00012953"/>
    </source>
</evidence>
<name>A0A953I6R9_SYMTR</name>
<dbReference type="GO" id="GO:0050532">
    <property type="term" value="F:2-phosphosulfolactate phosphatase activity"/>
    <property type="evidence" value="ECO:0007669"/>
    <property type="project" value="UniProtKB-UniRule"/>
</dbReference>
<reference evidence="9" key="1">
    <citation type="submission" date="2017-11" db="EMBL/GenBank/DDBJ databases">
        <title>Three new genomes from thermophilic consortium.</title>
        <authorList>
            <person name="Quaggio R."/>
            <person name="Amgarten D."/>
            <person name="Setubal J.C."/>
        </authorList>
    </citation>
    <scope>NUCLEOTIDE SEQUENCE</scope>
    <source>
        <strain evidence="9">ZCTH01-B2</strain>
    </source>
</reference>
<dbReference type="EMBL" id="PIUK01000001">
    <property type="protein sequence ID" value="MBY6274661.1"/>
    <property type="molecule type" value="Genomic_DNA"/>
</dbReference>
<accession>A0A953I6R9</accession>
<dbReference type="Pfam" id="PF04029">
    <property type="entry name" value="2-ph_phosp"/>
    <property type="match status" value="1"/>
</dbReference>
<comment type="caution">
    <text evidence="9">The sequence shown here is derived from an EMBL/GenBank/DDBJ whole genome shotgun (WGS) entry which is preliminary data.</text>
</comment>
<evidence type="ECO:0000256" key="4">
    <source>
        <dbReference type="ARBA" id="ARBA00021948"/>
    </source>
</evidence>
<gene>
    <name evidence="8" type="primary">comB</name>
    <name evidence="9" type="ORF">CWE10_00360</name>
</gene>
<keyword evidence="5 8" id="KW-0378">Hydrolase</keyword>
<protein>
    <recommendedName>
        <fullName evidence="4 8">Probable 2-phosphosulfolactate phosphatase</fullName>
        <ecNumber evidence="3 8">3.1.3.71</ecNumber>
    </recommendedName>
</protein>
<dbReference type="SUPFAM" id="SSF142823">
    <property type="entry name" value="ComB-like"/>
    <property type="match status" value="1"/>
</dbReference>
<evidence type="ECO:0000256" key="1">
    <source>
        <dbReference type="ARBA" id="ARBA00001946"/>
    </source>
</evidence>
<dbReference type="Gene3D" id="3.90.1560.10">
    <property type="entry name" value="ComB-like"/>
    <property type="match status" value="1"/>
</dbReference>
<sequence length="241" mass="26044">MRADVYPTVVNIPPAEELAGRVAVVIDVLRATTTICTALANGADTVVPILSPEEAFQVARDNPDRQFLLGGERKAVLIPGFHCGNSPLEYTEARVKGRPILFTTTNGTRAIRRAAGADRVYIASLLNAPAVGRELARLEVDVAICCAGTHDQFSLEDTVCAGAILEYMAGPDRSVETNDMGLVARELFRRYDGRLADLLHLSSHGQNLVRLGMQDDLLFCAQLGTLTILPVFTEGQVVLLE</sequence>
<dbReference type="RefSeq" id="WP_273377414.1">
    <property type="nucleotide sequence ID" value="NZ_PIUK01000001.1"/>
</dbReference>
<comment type="similarity">
    <text evidence="2 8">Belongs to the ComB family.</text>
</comment>
<comment type="catalytic activity">
    <reaction evidence="7 8">
        <text>(2R)-O-phospho-3-sulfolactate + H2O = (2R)-3-sulfolactate + phosphate</text>
        <dbReference type="Rhea" id="RHEA:23416"/>
        <dbReference type="ChEBI" id="CHEBI:15377"/>
        <dbReference type="ChEBI" id="CHEBI:15597"/>
        <dbReference type="ChEBI" id="CHEBI:43474"/>
        <dbReference type="ChEBI" id="CHEBI:58738"/>
        <dbReference type="EC" id="3.1.3.71"/>
    </reaction>
</comment>
<proteinExistence type="inferred from homology"/>
<dbReference type="FunFam" id="3.90.1560.10:FF:000001">
    <property type="entry name" value="Probable 2-phosphosulfolactate phosphatase"/>
    <property type="match status" value="1"/>
</dbReference>
<dbReference type="InterPro" id="IPR005238">
    <property type="entry name" value="ComB-like"/>
</dbReference>
<comment type="cofactor">
    <cofactor evidence="1 8">
        <name>Mg(2+)</name>
        <dbReference type="ChEBI" id="CHEBI:18420"/>
    </cofactor>
</comment>
<dbReference type="EC" id="3.1.3.71" evidence="3 8"/>
<evidence type="ECO:0000313" key="9">
    <source>
        <dbReference type="EMBL" id="MBY6274661.1"/>
    </source>
</evidence>
<evidence type="ECO:0000256" key="6">
    <source>
        <dbReference type="ARBA" id="ARBA00022842"/>
    </source>
</evidence>